<dbReference type="GeneID" id="110759682"/>
<feature type="region of interest" description="Disordered" evidence="8">
    <location>
        <begin position="28"/>
        <end position="70"/>
    </location>
</feature>
<dbReference type="NCBIfam" id="TIGR00597">
    <property type="entry name" value="rad10"/>
    <property type="match status" value="1"/>
</dbReference>
<feature type="compositionally biased region" description="Basic and acidic residues" evidence="8">
    <location>
        <begin position="402"/>
        <end position="412"/>
    </location>
</feature>
<keyword evidence="6" id="KW-0539">Nucleus</keyword>
<dbReference type="InterPro" id="IPR011335">
    <property type="entry name" value="Restrct_endonuc-II-like"/>
</dbReference>
<feature type="compositionally biased region" description="Basic and acidic residues" evidence="8">
    <location>
        <begin position="43"/>
        <end position="64"/>
    </location>
</feature>
<feature type="compositionally biased region" description="Basic and acidic residues" evidence="8">
    <location>
        <begin position="429"/>
        <end position="443"/>
    </location>
</feature>
<dbReference type="SUPFAM" id="SSF52980">
    <property type="entry name" value="Restriction endonuclease-like"/>
    <property type="match status" value="1"/>
</dbReference>
<proteinExistence type="inferred from homology"/>
<evidence type="ECO:0000256" key="3">
    <source>
        <dbReference type="ARBA" id="ARBA00022763"/>
    </source>
</evidence>
<evidence type="ECO:0000313" key="11">
    <source>
        <dbReference type="RefSeq" id="XP_021817468.1"/>
    </source>
</evidence>
<evidence type="ECO:0000256" key="8">
    <source>
        <dbReference type="SAM" id="MobiDB-lite"/>
    </source>
</evidence>
<evidence type="ECO:0000256" key="4">
    <source>
        <dbReference type="ARBA" id="ARBA00023125"/>
    </source>
</evidence>
<keyword evidence="3" id="KW-0227">DNA damage</keyword>
<dbReference type="Gene3D" id="1.10.150.20">
    <property type="entry name" value="5' to 3' exonuclease, C-terminal subdomain"/>
    <property type="match status" value="1"/>
</dbReference>
<dbReference type="Gene3D" id="3.40.50.10130">
    <property type="match status" value="1"/>
</dbReference>
<dbReference type="GO" id="GO:0006312">
    <property type="term" value="P:mitotic recombination"/>
    <property type="evidence" value="ECO:0007669"/>
    <property type="project" value="TreeGrafter"/>
</dbReference>
<dbReference type="InterPro" id="IPR004579">
    <property type="entry name" value="ERCC1/RAD10/SWI10"/>
</dbReference>
<name>A0A6P5SUW6_PRUAV</name>
<gene>
    <name evidence="11" type="primary">LOC110759682</name>
</gene>
<sequence>MVLIISPSGSIFNTMGFKCPQSIVTSSPGLKPQLPLHKSVNGLEEREAASHRERERDMEDEHRGQNNKKTVIKIPSFQEVLESSQSKSTPPSLFTPSQSFSQAFAFVKSSEFYSPPPPPATSSQLLQASDTGNSSSVILTLLFCKTGQSDVPSSSAPTNAVASSSSPAQRRNAIIVSHRQKGNPLLKHIRNVRWEFADIVCDYLLGQSSCALYISLRYHLLHPDYLYYRIRELQKNFKLRVVLCHIDVEDVVKPLLEVTKTALLHECTLLCGWSLEECGRYLETIKVYENKPADIIQGQMDTDYLSRLNHALTTVRHVNKTDVVTLGTTFGSLSHIMDVSMEDLARCPGIGERKVKRLYDTFHEPFKRVVASCPAVPETSALSNAELGSVDEDKEVEETEDESKRRKKEPELTVKSALSVAFSKYADKVKKNNSKTQREEKGETSAAMEAETEKR</sequence>
<dbReference type="PANTHER" id="PTHR12749">
    <property type="entry name" value="EXCISION REPAIR CROSS-COMPLEMENTING 1 ERCC1"/>
    <property type="match status" value="1"/>
</dbReference>
<feature type="compositionally biased region" description="Acidic residues" evidence="8">
    <location>
        <begin position="389"/>
        <end position="401"/>
    </location>
</feature>
<dbReference type="GO" id="GO:0070914">
    <property type="term" value="P:UV-damage excision repair"/>
    <property type="evidence" value="ECO:0007669"/>
    <property type="project" value="TreeGrafter"/>
</dbReference>
<accession>A0A6P5SUW6</accession>
<dbReference type="PANTHER" id="PTHR12749:SF0">
    <property type="entry name" value="DNA EXCISION REPAIR PROTEIN ERCC-1"/>
    <property type="match status" value="1"/>
</dbReference>
<evidence type="ECO:0000259" key="9">
    <source>
        <dbReference type="Pfam" id="PF03834"/>
    </source>
</evidence>
<evidence type="ECO:0000256" key="2">
    <source>
        <dbReference type="ARBA" id="ARBA00008283"/>
    </source>
</evidence>
<evidence type="ECO:0000313" key="10">
    <source>
        <dbReference type="Proteomes" id="UP000515124"/>
    </source>
</evidence>
<comment type="subcellular location">
    <subcellularLocation>
        <location evidence="1">Nucleus</location>
    </subcellularLocation>
</comment>
<organism evidence="10 11">
    <name type="scientific">Prunus avium</name>
    <name type="common">Cherry</name>
    <name type="synonym">Cerasus avium</name>
    <dbReference type="NCBI Taxonomy" id="42229"/>
    <lineage>
        <taxon>Eukaryota</taxon>
        <taxon>Viridiplantae</taxon>
        <taxon>Streptophyta</taxon>
        <taxon>Embryophyta</taxon>
        <taxon>Tracheophyta</taxon>
        <taxon>Spermatophyta</taxon>
        <taxon>Magnoliopsida</taxon>
        <taxon>eudicotyledons</taxon>
        <taxon>Gunneridae</taxon>
        <taxon>Pentapetalae</taxon>
        <taxon>rosids</taxon>
        <taxon>fabids</taxon>
        <taxon>Rosales</taxon>
        <taxon>Rosaceae</taxon>
        <taxon>Amygdaloideae</taxon>
        <taxon>Amygdaleae</taxon>
        <taxon>Prunus</taxon>
    </lineage>
</organism>
<dbReference type="GO" id="GO:0003684">
    <property type="term" value="F:damaged DNA binding"/>
    <property type="evidence" value="ECO:0007669"/>
    <property type="project" value="InterPro"/>
</dbReference>
<dbReference type="GO" id="GO:0006302">
    <property type="term" value="P:double-strand break repair"/>
    <property type="evidence" value="ECO:0007669"/>
    <property type="project" value="UniProtKB-ARBA"/>
</dbReference>
<dbReference type="Proteomes" id="UP000515124">
    <property type="component" value="Unplaced"/>
</dbReference>
<feature type="region of interest" description="Disordered" evidence="8">
    <location>
        <begin position="382"/>
        <end position="412"/>
    </location>
</feature>
<keyword evidence="5" id="KW-0234">DNA repair</keyword>
<dbReference type="InterPro" id="IPR010994">
    <property type="entry name" value="RuvA_2-like"/>
</dbReference>
<evidence type="ECO:0000256" key="5">
    <source>
        <dbReference type="ARBA" id="ARBA00023204"/>
    </source>
</evidence>
<comment type="similarity">
    <text evidence="2">Belongs to the ERCC1/RAD10/SWI10 family.</text>
</comment>
<dbReference type="AlphaFoldDB" id="A0A6P5SUW6"/>
<feature type="domain" description="ERCC1-like central" evidence="9">
    <location>
        <begin position="174"/>
        <end position="286"/>
    </location>
</feature>
<protein>
    <recommendedName>
        <fullName evidence="7">DNA excision repair protein ERCC-1</fullName>
    </recommendedName>
</protein>
<dbReference type="KEGG" id="pavi:110759682"/>
<dbReference type="Pfam" id="PF03834">
    <property type="entry name" value="Rad10"/>
    <property type="match status" value="1"/>
</dbReference>
<dbReference type="GO" id="GO:0006289">
    <property type="term" value="P:nucleotide-excision repair"/>
    <property type="evidence" value="ECO:0007669"/>
    <property type="project" value="UniProtKB-ARBA"/>
</dbReference>
<dbReference type="GO" id="GO:0000110">
    <property type="term" value="C:nucleotide-excision repair factor 1 complex"/>
    <property type="evidence" value="ECO:0007669"/>
    <property type="project" value="TreeGrafter"/>
</dbReference>
<dbReference type="FunFam" id="1.10.150.20:FF:000017">
    <property type="entry name" value="DNA excision repair protein ERCC-1"/>
    <property type="match status" value="1"/>
</dbReference>
<dbReference type="SUPFAM" id="SSF47781">
    <property type="entry name" value="RuvA domain 2-like"/>
    <property type="match status" value="1"/>
</dbReference>
<keyword evidence="10" id="KW-1185">Reference proteome</keyword>
<dbReference type="RefSeq" id="XP_021817468.1">
    <property type="nucleotide sequence ID" value="XM_021961776.1"/>
</dbReference>
<evidence type="ECO:0000256" key="7">
    <source>
        <dbReference type="ARBA" id="ARBA00071993"/>
    </source>
</evidence>
<dbReference type="GO" id="GO:0003697">
    <property type="term" value="F:single-stranded DNA binding"/>
    <property type="evidence" value="ECO:0007669"/>
    <property type="project" value="TreeGrafter"/>
</dbReference>
<dbReference type="InterPro" id="IPR047260">
    <property type="entry name" value="ERCC1-like_central_dom"/>
</dbReference>
<dbReference type="FunFam" id="3.40.50.10130:FF:000001">
    <property type="entry name" value="DNA excision repair protein ERCC-1"/>
    <property type="match status" value="1"/>
</dbReference>
<dbReference type="GO" id="GO:0070522">
    <property type="term" value="C:ERCC4-ERCC1 complex"/>
    <property type="evidence" value="ECO:0007669"/>
    <property type="project" value="TreeGrafter"/>
</dbReference>
<keyword evidence="4" id="KW-0238">DNA-binding</keyword>
<dbReference type="CDD" id="cd22325">
    <property type="entry name" value="ERCC1_C-like"/>
    <property type="match status" value="1"/>
</dbReference>
<feature type="region of interest" description="Disordered" evidence="8">
    <location>
        <begin position="429"/>
        <end position="455"/>
    </location>
</feature>
<evidence type="ECO:0000256" key="6">
    <source>
        <dbReference type="ARBA" id="ARBA00023242"/>
    </source>
</evidence>
<evidence type="ECO:0000256" key="1">
    <source>
        <dbReference type="ARBA" id="ARBA00004123"/>
    </source>
</evidence>
<reference evidence="11" key="1">
    <citation type="submission" date="2025-08" db="UniProtKB">
        <authorList>
            <consortium name="RefSeq"/>
        </authorList>
    </citation>
    <scope>IDENTIFICATION</scope>
</reference>